<accession>C0PDZ7</accession>
<name>C0PDZ7_MAIZE</name>
<proteinExistence type="evidence at transcript level"/>
<organism evidence="1">
    <name type="scientific">Zea mays</name>
    <name type="common">Maize</name>
    <dbReference type="NCBI Taxonomy" id="4577"/>
    <lineage>
        <taxon>Eukaryota</taxon>
        <taxon>Viridiplantae</taxon>
        <taxon>Streptophyta</taxon>
        <taxon>Embryophyta</taxon>
        <taxon>Tracheophyta</taxon>
        <taxon>Spermatophyta</taxon>
        <taxon>Magnoliopsida</taxon>
        <taxon>Liliopsida</taxon>
        <taxon>Poales</taxon>
        <taxon>Poaceae</taxon>
        <taxon>PACMAD clade</taxon>
        <taxon>Panicoideae</taxon>
        <taxon>Andropogonodae</taxon>
        <taxon>Andropogoneae</taxon>
        <taxon>Tripsacinae</taxon>
        <taxon>Zea</taxon>
    </lineage>
</organism>
<dbReference type="EMBL" id="BT066516">
    <property type="protein sequence ID" value="ACN33413.1"/>
    <property type="molecule type" value="mRNA"/>
</dbReference>
<dbReference type="AlphaFoldDB" id="C0PDZ7"/>
<protein>
    <submittedName>
        <fullName evidence="1">Uncharacterized protein</fullName>
    </submittedName>
</protein>
<evidence type="ECO:0000313" key="1">
    <source>
        <dbReference type="EMBL" id="ACN33413.1"/>
    </source>
</evidence>
<reference evidence="1" key="1">
    <citation type="journal article" date="2009" name="PLoS Genet.">
        <title>Sequencing, mapping, and analysis of 27,455 maize full-length cDNAs.</title>
        <authorList>
            <person name="Soderlund C."/>
            <person name="Descour A."/>
            <person name="Kudrna D."/>
            <person name="Bomhoff M."/>
            <person name="Boyd L."/>
            <person name="Currie J."/>
            <person name="Angelova A."/>
            <person name="Collura K."/>
            <person name="Wissotski M."/>
            <person name="Ashley E."/>
            <person name="Morrow D."/>
            <person name="Fernandes J."/>
            <person name="Walbot V."/>
            <person name="Yu Y."/>
        </authorList>
    </citation>
    <scope>NUCLEOTIDE SEQUENCE</scope>
    <source>
        <strain evidence="1">B73</strain>
    </source>
</reference>
<sequence length="170" mass="19378">MKSALAMWIHSALLKRGSGFFGLLMRLGTLAWSRNIIRSQGYIMSGMMVRMKNGSTFKMRGLNFCFYQRKLPINLNAPTQGQRLSRSMNRVTEKTCIEAEAIQRVLSQVPSAHGWLDQTKQNLLHFVTSTSKITVIPILFQFHLTKNSVVLLMPRNLLILHHVVHLQMGV</sequence>